<sequence length="305" mass="33325">MGAPRAVREGRPRRPPPTRPPHGRPRGGRGGGEGKAAFIIGAILFPLLLAVATFFGAYYMGPMQESRNEQAKDQRLAEEPPLRVSLAESWNDDVDVLWRYDRPLPAAELSELDRLRPSVALLDRFARTHGGMRSGSICLTDSCDTSQTRFKMTLVGRRHIPLQIIQISARVLARREPVSGTLVVGPSGGSEDVEAGTITLDSDDLRLYAVDQGGRATRPYFDRKFVSLEQDEPIVFEVLATSSSSDIDWELVIETVAGTARETVVVRSDGTPRGRPFRNPGKVLSSSAYGARVECTVGALSCDLH</sequence>
<dbReference type="EMBL" id="FNVO01000038">
    <property type="protein sequence ID" value="SEG93380.1"/>
    <property type="molecule type" value="Genomic_DNA"/>
</dbReference>
<keyword evidence="2" id="KW-0472">Membrane</keyword>
<dbReference type="Proteomes" id="UP000236723">
    <property type="component" value="Unassembled WGS sequence"/>
</dbReference>
<evidence type="ECO:0000256" key="2">
    <source>
        <dbReference type="SAM" id="Phobius"/>
    </source>
</evidence>
<dbReference type="RefSeq" id="WP_103944633.1">
    <property type="nucleotide sequence ID" value="NZ_FNVO01000038.1"/>
</dbReference>
<feature type="transmembrane region" description="Helical" evidence="2">
    <location>
        <begin position="36"/>
        <end position="60"/>
    </location>
</feature>
<protein>
    <submittedName>
        <fullName evidence="3">Uncharacterized protein</fullName>
    </submittedName>
</protein>
<feature type="compositionally biased region" description="Basic residues" evidence="1">
    <location>
        <begin position="13"/>
        <end position="27"/>
    </location>
</feature>
<feature type="compositionally biased region" description="Basic and acidic residues" evidence="1">
    <location>
        <begin position="1"/>
        <end position="12"/>
    </location>
</feature>
<organism evidence="3 4">
    <name type="scientific">Thermomonospora echinospora</name>
    <dbReference type="NCBI Taxonomy" id="1992"/>
    <lineage>
        <taxon>Bacteria</taxon>
        <taxon>Bacillati</taxon>
        <taxon>Actinomycetota</taxon>
        <taxon>Actinomycetes</taxon>
        <taxon>Streptosporangiales</taxon>
        <taxon>Thermomonosporaceae</taxon>
        <taxon>Thermomonospora</taxon>
    </lineage>
</organism>
<dbReference type="AlphaFoldDB" id="A0A1H6E6N0"/>
<gene>
    <name evidence="3" type="ORF">SAMN04489712_13837</name>
</gene>
<feature type="region of interest" description="Disordered" evidence="1">
    <location>
        <begin position="1"/>
        <end position="31"/>
    </location>
</feature>
<reference evidence="4" key="1">
    <citation type="submission" date="2016-10" db="EMBL/GenBank/DDBJ databases">
        <authorList>
            <person name="Varghese N."/>
            <person name="Submissions S."/>
        </authorList>
    </citation>
    <scope>NUCLEOTIDE SEQUENCE [LARGE SCALE GENOMIC DNA]</scope>
    <source>
        <strain evidence="4">DSM 43163</strain>
    </source>
</reference>
<evidence type="ECO:0000313" key="3">
    <source>
        <dbReference type="EMBL" id="SEG93380.1"/>
    </source>
</evidence>
<accession>A0A1H6E6N0</accession>
<keyword evidence="2" id="KW-0812">Transmembrane</keyword>
<evidence type="ECO:0000313" key="4">
    <source>
        <dbReference type="Proteomes" id="UP000236723"/>
    </source>
</evidence>
<proteinExistence type="predicted"/>
<keyword evidence="4" id="KW-1185">Reference proteome</keyword>
<evidence type="ECO:0000256" key="1">
    <source>
        <dbReference type="SAM" id="MobiDB-lite"/>
    </source>
</evidence>
<dbReference type="OrthoDB" id="3774128at2"/>
<keyword evidence="2" id="KW-1133">Transmembrane helix</keyword>
<name>A0A1H6E6N0_9ACTN</name>